<dbReference type="EMBL" id="CP017102">
    <property type="protein sequence ID" value="APO69827.1"/>
    <property type="molecule type" value="Genomic_DNA"/>
</dbReference>
<dbReference type="PANTHER" id="PTHR30614">
    <property type="entry name" value="MEMBRANE COMPONENT OF AMINO ACID ABC TRANSPORTER"/>
    <property type="match status" value="1"/>
</dbReference>
<organism evidence="11 12">
    <name type="scientific">Rhizobium gallicum</name>
    <dbReference type="NCBI Taxonomy" id="56730"/>
    <lineage>
        <taxon>Bacteria</taxon>
        <taxon>Pseudomonadati</taxon>
        <taxon>Pseudomonadota</taxon>
        <taxon>Alphaproteobacteria</taxon>
        <taxon>Hyphomicrobiales</taxon>
        <taxon>Rhizobiaceae</taxon>
        <taxon>Rhizobium/Agrobacterium group</taxon>
        <taxon>Rhizobium</taxon>
    </lineage>
</organism>
<reference evidence="11 12" key="1">
    <citation type="submission" date="2016-09" db="EMBL/GenBank/DDBJ databases">
        <title>The complete genome sequences of Rhizobium gallicum, symbiovars gallicum and phaseoli, symbionts associated to common bean (Phaseolus vulgaris).</title>
        <authorList>
            <person name="Bustos P."/>
            <person name="Santamaria R.I."/>
            <person name="Perez-Carrascal O.M."/>
            <person name="Juarez S."/>
            <person name="Lozano L."/>
            <person name="Martinez-Flores I."/>
            <person name="Martinez-Romero E."/>
            <person name="Cevallos M."/>
            <person name="Romero D."/>
            <person name="Davila G."/>
            <person name="Gonzalez V."/>
        </authorList>
    </citation>
    <scope>NUCLEOTIDE SEQUENCE [LARGE SCALE GENOMIC DNA]</scope>
    <source>
        <strain evidence="11 12">IE4872</strain>
        <plasmid evidence="12">prgalie4872a</plasmid>
    </source>
</reference>
<dbReference type="NCBIfam" id="TIGR01726">
    <property type="entry name" value="HEQRo_perm_3TM"/>
    <property type="match status" value="1"/>
</dbReference>
<protein>
    <submittedName>
        <fullName evidence="11">Ectoine/hydroxyectoine ABC transporter permease protein EhuD 1</fullName>
    </submittedName>
</protein>
<keyword evidence="6" id="KW-0029">Amino-acid transport</keyword>
<comment type="similarity">
    <text evidence="2">Belongs to the binding-protein-dependent transport system permease family. HisMQ subfamily.</text>
</comment>
<dbReference type="Pfam" id="PF00528">
    <property type="entry name" value="BPD_transp_1"/>
    <property type="match status" value="1"/>
</dbReference>
<evidence type="ECO:0000256" key="4">
    <source>
        <dbReference type="ARBA" id="ARBA00022475"/>
    </source>
</evidence>
<accession>A0A1L5NPK2</accession>
<evidence type="ECO:0000256" key="8">
    <source>
        <dbReference type="ARBA" id="ARBA00023136"/>
    </source>
</evidence>
<dbReference type="AlphaFoldDB" id="A0A1L5NPK2"/>
<dbReference type="PROSITE" id="PS50928">
    <property type="entry name" value="ABC_TM1"/>
    <property type="match status" value="1"/>
</dbReference>
<dbReference type="InterPro" id="IPR035906">
    <property type="entry name" value="MetI-like_sf"/>
</dbReference>
<dbReference type="GO" id="GO:0006865">
    <property type="term" value="P:amino acid transport"/>
    <property type="evidence" value="ECO:0007669"/>
    <property type="project" value="UniProtKB-KW"/>
</dbReference>
<dbReference type="GO" id="GO:0043190">
    <property type="term" value="C:ATP-binding cassette (ABC) transporter complex"/>
    <property type="evidence" value="ECO:0007669"/>
    <property type="project" value="InterPro"/>
</dbReference>
<feature type="domain" description="ABC transmembrane type-1" evidence="10">
    <location>
        <begin position="19"/>
        <end position="207"/>
    </location>
</feature>
<evidence type="ECO:0000256" key="6">
    <source>
        <dbReference type="ARBA" id="ARBA00022970"/>
    </source>
</evidence>
<evidence type="ECO:0000313" key="12">
    <source>
        <dbReference type="Proteomes" id="UP000184749"/>
    </source>
</evidence>
<sequence length="216" mass="23771">MNWDWSFALQAAPQIAAGMGITLISTGIGSLTAIILGLVFALLVRSRVILIRVPTRVVVDFIRGTPLLVQLFAIFYILPDIGILLQPLVAGVIGLGIHYAAYLSEVYRAGIDNIPLGQWEAGTAANLTRWQVMRYVILPQAIPVMLPTIGNYILSMFKETPLLSVITVVEMMSIAGGISTTTYRFLEPITIVGFYFLLLSLPCAMALQRMERWVKS</sequence>
<dbReference type="NCBIfam" id="TIGR03003">
    <property type="entry name" value="ectoine_ehuD"/>
    <property type="match status" value="1"/>
</dbReference>
<dbReference type="Gene3D" id="1.10.3720.10">
    <property type="entry name" value="MetI-like"/>
    <property type="match status" value="1"/>
</dbReference>
<evidence type="ECO:0000259" key="10">
    <source>
        <dbReference type="PROSITE" id="PS50928"/>
    </source>
</evidence>
<feature type="transmembrane region" description="Helical" evidence="9">
    <location>
        <begin position="57"/>
        <end position="78"/>
    </location>
</feature>
<dbReference type="OrthoDB" id="9814550at2"/>
<dbReference type="RefSeq" id="WP_074070541.1">
    <property type="nucleotide sequence ID" value="NZ_CP017102.1"/>
</dbReference>
<feature type="transmembrane region" description="Helical" evidence="9">
    <location>
        <begin position="189"/>
        <end position="207"/>
    </location>
</feature>
<dbReference type="GO" id="GO:0022857">
    <property type="term" value="F:transmembrane transporter activity"/>
    <property type="evidence" value="ECO:0007669"/>
    <property type="project" value="InterPro"/>
</dbReference>
<geneLocation type="plasmid" evidence="12">
    <name>prgalie4872a</name>
</geneLocation>
<evidence type="ECO:0000256" key="5">
    <source>
        <dbReference type="ARBA" id="ARBA00022692"/>
    </source>
</evidence>
<evidence type="ECO:0000256" key="7">
    <source>
        <dbReference type="ARBA" id="ARBA00022989"/>
    </source>
</evidence>
<keyword evidence="11" id="KW-0614">Plasmid</keyword>
<evidence type="ECO:0000256" key="1">
    <source>
        <dbReference type="ARBA" id="ARBA00004429"/>
    </source>
</evidence>
<keyword evidence="5 9" id="KW-0812">Transmembrane</keyword>
<keyword evidence="4" id="KW-1003">Cell membrane</keyword>
<dbReference type="Proteomes" id="UP000184749">
    <property type="component" value="Plasmid pRgalIE4872a"/>
</dbReference>
<dbReference type="SUPFAM" id="SSF161098">
    <property type="entry name" value="MetI-like"/>
    <property type="match status" value="1"/>
</dbReference>
<keyword evidence="8 9" id="KW-0472">Membrane</keyword>
<proteinExistence type="inferred from homology"/>
<name>A0A1L5NPK2_9HYPH</name>
<dbReference type="CDD" id="cd06261">
    <property type="entry name" value="TM_PBP2"/>
    <property type="match status" value="1"/>
</dbReference>
<feature type="transmembrane region" description="Helical" evidence="9">
    <location>
        <begin position="20"/>
        <end position="45"/>
    </location>
</feature>
<evidence type="ECO:0000256" key="9">
    <source>
        <dbReference type="RuleBase" id="RU363032"/>
    </source>
</evidence>
<evidence type="ECO:0000313" key="11">
    <source>
        <dbReference type="EMBL" id="APO69827.1"/>
    </source>
</evidence>
<dbReference type="PANTHER" id="PTHR30614:SF0">
    <property type="entry name" value="L-CYSTINE TRANSPORT SYSTEM PERMEASE PROTEIN TCYL"/>
    <property type="match status" value="1"/>
</dbReference>
<gene>
    <name evidence="11" type="primary">ehuD-1</name>
    <name evidence="11" type="ORF">IE4872_PA00081</name>
</gene>
<feature type="transmembrane region" description="Helical" evidence="9">
    <location>
        <begin position="84"/>
        <end position="103"/>
    </location>
</feature>
<keyword evidence="3 9" id="KW-0813">Transport</keyword>
<dbReference type="InterPro" id="IPR043429">
    <property type="entry name" value="ArtM/GltK/GlnP/TcyL/YhdX-like"/>
</dbReference>
<comment type="subcellular location">
    <subcellularLocation>
        <location evidence="1">Cell inner membrane</location>
        <topology evidence="1">Multi-pass membrane protein</topology>
    </subcellularLocation>
    <subcellularLocation>
        <location evidence="9">Cell membrane</location>
        <topology evidence="9">Multi-pass membrane protein</topology>
    </subcellularLocation>
</comment>
<dbReference type="InterPro" id="IPR010065">
    <property type="entry name" value="AA_ABC_transptr_permease_3TM"/>
</dbReference>
<dbReference type="InterPro" id="IPR014341">
    <property type="entry name" value="Ectoine_EhuD"/>
</dbReference>
<evidence type="ECO:0000256" key="3">
    <source>
        <dbReference type="ARBA" id="ARBA00022448"/>
    </source>
</evidence>
<evidence type="ECO:0000256" key="2">
    <source>
        <dbReference type="ARBA" id="ARBA00010072"/>
    </source>
</evidence>
<keyword evidence="7 9" id="KW-1133">Transmembrane helix</keyword>
<dbReference type="InterPro" id="IPR000515">
    <property type="entry name" value="MetI-like"/>
</dbReference>